<dbReference type="EMBL" id="JBEPSH010000008">
    <property type="protein sequence ID" value="MET4578886.1"/>
    <property type="molecule type" value="Genomic_DNA"/>
</dbReference>
<feature type="chain" id="PRO_5046200043" evidence="2">
    <location>
        <begin position="28"/>
        <end position="329"/>
    </location>
</feature>
<dbReference type="Gene3D" id="3.40.190.150">
    <property type="entry name" value="Bordetella uptake gene, domain 1"/>
    <property type="match status" value="1"/>
</dbReference>
<comment type="similarity">
    <text evidence="1">Belongs to the UPF0065 (bug) family.</text>
</comment>
<dbReference type="PIRSF" id="PIRSF017082">
    <property type="entry name" value="YflP"/>
    <property type="match status" value="1"/>
</dbReference>
<dbReference type="CDD" id="cd07012">
    <property type="entry name" value="PBP2_Bug_TTT"/>
    <property type="match status" value="1"/>
</dbReference>
<name>A0ABV2QCW5_9BURK</name>
<dbReference type="Proteomes" id="UP001549320">
    <property type="component" value="Unassembled WGS sequence"/>
</dbReference>
<feature type="signal peptide" evidence="2">
    <location>
        <begin position="1"/>
        <end position="27"/>
    </location>
</feature>
<protein>
    <submittedName>
        <fullName evidence="3">Tripartite-type tricarboxylate transporter receptor subunit TctC</fullName>
    </submittedName>
</protein>
<gene>
    <name evidence="3" type="ORF">ABIE13_004009</name>
</gene>
<dbReference type="RefSeq" id="WP_354446525.1">
    <property type="nucleotide sequence ID" value="NZ_JBEPSH010000008.1"/>
</dbReference>
<accession>A0ABV2QCW5</accession>
<organism evidence="3 4">
    <name type="scientific">Ottowia thiooxydans</name>
    <dbReference type="NCBI Taxonomy" id="219182"/>
    <lineage>
        <taxon>Bacteria</taxon>
        <taxon>Pseudomonadati</taxon>
        <taxon>Pseudomonadota</taxon>
        <taxon>Betaproteobacteria</taxon>
        <taxon>Burkholderiales</taxon>
        <taxon>Comamonadaceae</taxon>
        <taxon>Ottowia</taxon>
    </lineage>
</organism>
<dbReference type="PANTHER" id="PTHR42928:SF5">
    <property type="entry name" value="BLR1237 PROTEIN"/>
    <property type="match status" value="1"/>
</dbReference>
<dbReference type="InterPro" id="IPR005064">
    <property type="entry name" value="BUG"/>
</dbReference>
<dbReference type="PANTHER" id="PTHR42928">
    <property type="entry name" value="TRICARBOXYLATE-BINDING PROTEIN"/>
    <property type="match status" value="1"/>
</dbReference>
<keyword evidence="3" id="KW-0675">Receptor</keyword>
<dbReference type="SUPFAM" id="SSF53850">
    <property type="entry name" value="Periplasmic binding protein-like II"/>
    <property type="match status" value="1"/>
</dbReference>
<evidence type="ECO:0000256" key="2">
    <source>
        <dbReference type="SAM" id="SignalP"/>
    </source>
</evidence>
<dbReference type="Gene3D" id="3.40.190.10">
    <property type="entry name" value="Periplasmic binding protein-like II"/>
    <property type="match status" value="1"/>
</dbReference>
<evidence type="ECO:0000313" key="3">
    <source>
        <dbReference type="EMBL" id="MET4578886.1"/>
    </source>
</evidence>
<dbReference type="Pfam" id="PF03401">
    <property type="entry name" value="TctC"/>
    <property type="match status" value="1"/>
</dbReference>
<proteinExistence type="inferred from homology"/>
<evidence type="ECO:0000256" key="1">
    <source>
        <dbReference type="ARBA" id="ARBA00006987"/>
    </source>
</evidence>
<comment type="caution">
    <text evidence="3">The sequence shown here is derived from an EMBL/GenBank/DDBJ whole genome shotgun (WGS) entry which is preliminary data.</text>
</comment>
<keyword evidence="2" id="KW-0732">Signal</keyword>
<evidence type="ECO:0000313" key="4">
    <source>
        <dbReference type="Proteomes" id="UP001549320"/>
    </source>
</evidence>
<reference evidence="3 4" key="1">
    <citation type="submission" date="2024-06" db="EMBL/GenBank/DDBJ databases">
        <title>Sorghum-associated microbial communities from plants grown in Nebraska, USA.</title>
        <authorList>
            <person name="Schachtman D."/>
        </authorList>
    </citation>
    <scope>NUCLEOTIDE SEQUENCE [LARGE SCALE GENOMIC DNA]</scope>
    <source>
        <strain evidence="3 4">2709</strain>
    </source>
</reference>
<sequence>MNRLQEIKFRPLLAALVIGAFASVSGAQTLGDRPIKLIVPYSAGGGTDILARSLAESMSQQLKVPVIVDNRPGASGNIGVDAVAKAPADGHTLSFAISSNLMINQFLFKKLPYNPQKDLRMVAKVADAPLILVVSPATGVTTGAQLRTWASANKGKLSYGSWGIGTIAHMSAFRLSSMMQADMAHIAYKGEVPLMQDLIGGNIPMSYATGALAGQFIASGKLNAIAVLGPKRINSFPNVPTMKEAGFDDPLLNALGWAGVAAPAATPTPIINELAKAVENWVASATAQKRIGDIGWVSSFEGPVDFTQTYQRDSVLWANAVKQSGATLD</sequence>
<dbReference type="InterPro" id="IPR042100">
    <property type="entry name" value="Bug_dom1"/>
</dbReference>
<keyword evidence="4" id="KW-1185">Reference proteome</keyword>